<protein>
    <submittedName>
        <fullName evidence="1">Uncharacterized protein</fullName>
    </submittedName>
</protein>
<organism evidence="1 2">
    <name type="scientific">Nocardiopsis sinuspersici</name>
    <dbReference type="NCBI Taxonomy" id="501010"/>
    <lineage>
        <taxon>Bacteria</taxon>
        <taxon>Bacillati</taxon>
        <taxon>Actinomycetota</taxon>
        <taxon>Actinomycetes</taxon>
        <taxon>Streptosporangiales</taxon>
        <taxon>Nocardiopsidaceae</taxon>
        <taxon>Nocardiopsis</taxon>
    </lineage>
</organism>
<sequence length="113" mass="12718">MKQQGDRPCTWEPLPEILWAWLCKVEAAPGSTTEELGGTYWLRHLVERPAKGPGQGGRRPGFGFVAHRLAANKDPSEECTWHRTAQGCTWHLTETGRAHILAHREDCARLYGD</sequence>
<evidence type="ECO:0000313" key="1">
    <source>
        <dbReference type="EMBL" id="NYH55287.1"/>
    </source>
</evidence>
<name>A0A7Y9XIF6_9ACTN</name>
<comment type="caution">
    <text evidence="1">The sequence shown here is derived from an EMBL/GenBank/DDBJ whole genome shotgun (WGS) entry which is preliminary data.</text>
</comment>
<reference evidence="1 2" key="1">
    <citation type="submission" date="2020-07" db="EMBL/GenBank/DDBJ databases">
        <title>Sequencing the genomes of 1000 actinobacteria strains.</title>
        <authorList>
            <person name="Klenk H.-P."/>
        </authorList>
    </citation>
    <scope>NUCLEOTIDE SEQUENCE [LARGE SCALE GENOMIC DNA]</scope>
    <source>
        <strain evidence="1 2">DSM 45278</strain>
    </source>
</reference>
<accession>A0A7Y9XIF6</accession>
<dbReference type="EMBL" id="JACCHL010000001">
    <property type="protein sequence ID" value="NYH55287.1"/>
    <property type="molecule type" value="Genomic_DNA"/>
</dbReference>
<evidence type="ECO:0000313" key="2">
    <source>
        <dbReference type="Proteomes" id="UP000584931"/>
    </source>
</evidence>
<proteinExistence type="predicted"/>
<gene>
    <name evidence="1" type="ORF">HNR06_004876</name>
</gene>
<dbReference type="AlphaFoldDB" id="A0A7Y9XIF6"/>
<dbReference type="Proteomes" id="UP000584931">
    <property type="component" value="Unassembled WGS sequence"/>
</dbReference>